<evidence type="ECO:0000256" key="1">
    <source>
        <dbReference type="ARBA" id="ARBA00022723"/>
    </source>
</evidence>
<feature type="chain" id="PRO_5043942841" description="Tyrosinase copper-binding domain-containing protein" evidence="3">
    <location>
        <begin position="26"/>
        <end position="498"/>
    </location>
</feature>
<comment type="caution">
    <text evidence="5">The sequence shown here is derived from an EMBL/GenBank/DDBJ whole genome shotgun (WGS) entry which is preliminary data.</text>
</comment>
<evidence type="ECO:0000313" key="5">
    <source>
        <dbReference type="EMBL" id="CAK7895031.1"/>
    </source>
</evidence>
<gene>
    <name evidence="5" type="ORF">PM001_LOCUS946</name>
</gene>
<keyword evidence="1" id="KW-0479">Metal-binding</keyword>
<evidence type="ECO:0000259" key="4">
    <source>
        <dbReference type="Pfam" id="PF00264"/>
    </source>
</evidence>
<dbReference type="AlphaFoldDB" id="A0AAV1T0B6"/>
<dbReference type="InterPro" id="IPR008922">
    <property type="entry name" value="Di-copper_centre_dom_sf"/>
</dbReference>
<dbReference type="GO" id="GO:0046872">
    <property type="term" value="F:metal ion binding"/>
    <property type="evidence" value="ECO:0007669"/>
    <property type="project" value="UniProtKB-KW"/>
</dbReference>
<dbReference type="SUPFAM" id="SSF48056">
    <property type="entry name" value="Di-copper centre-containing domain"/>
    <property type="match status" value="1"/>
</dbReference>
<dbReference type="InterPro" id="IPR050316">
    <property type="entry name" value="Tyrosinase/Hemocyanin"/>
</dbReference>
<dbReference type="InterPro" id="IPR002227">
    <property type="entry name" value="Tyrosinase_Cu-bd"/>
</dbReference>
<dbReference type="GO" id="GO:0016491">
    <property type="term" value="F:oxidoreductase activity"/>
    <property type="evidence" value="ECO:0007669"/>
    <property type="project" value="InterPro"/>
</dbReference>
<feature type="domain" description="Tyrosinase copper-binding" evidence="4">
    <location>
        <begin position="81"/>
        <end position="270"/>
    </location>
</feature>
<dbReference type="Pfam" id="PF00264">
    <property type="entry name" value="Tyrosinase"/>
    <property type="match status" value="1"/>
</dbReference>
<organism evidence="5 6">
    <name type="scientific">Peronospora matthiolae</name>
    <dbReference type="NCBI Taxonomy" id="2874970"/>
    <lineage>
        <taxon>Eukaryota</taxon>
        <taxon>Sar</taxon>
        <taxon>Stramenopiles</taxon>
        <taxon>Oomycota</taxon>
        <taxon>Peronosporomycetes</taxon>
        <taxon>Peronosporales</taxon>
        <taxon>Peronosporaceae</taxon>
        <taxon>Peronospora</taxon>
    </lineage>
</organism>
<accession>A0AAV1T0B6</accession>
<evidence type="ECO:0000256" key="2">
    <source>
        <dbReference type="ARBA" id="ARBA00023008"/>
    </source>
</evidence>
<proteinExistence type="predicted"/>
<sequence>MTSYRRVLLAVLAVLVQTRSDVVDAEEGRVRKSWAAYSRDEKELYLDAVQKAMTSGQHMLFTQVYMDPDSLRQVVGTCGAPAWYRKYLLGYENMLRSLDTSFRDLTLPYWDLFEDTAKRISTSTSCNGIEGCSPILQDFGGSGGSDVVSGTYVVNGETIPSGNCANRSVAAYACTSRKKCEKCLPRGDWGIGDSSLEFGPTTFADLIRRASGSTTSSSDSMETLRKEVELSVQLTLHSILGGVYETRAAAFDPIFFSHYATLDMVYQFFQSCNQSIPLTGSCKSNGELRISPTATIPMIVDGTRVEKHADLGAFFESAGETYKSMDDFAVEYKIGPFLQNVLKKFSLQCNADESVDGAISYATEESTFEEAAAITTLVNDLAGCDQTSKMKGTTNETASAFISCELLSSLQNGVFTNFSSPVIDFFGATQDDLPKCVGALAAIVTAEVTVVPSKSCQKAIATDTSINPKTDFKSVSDGFAIVTRGIRDGKVQYMNPPP</sequence>
<dbReference type="PANTHER" id="PTHR11474">
    <property type="entry name" value="TYROSINASE FAMILY MEMBER"/>
    <property type="match status" value="1"/>
</dbReference>
<keyword evidence="2" id="KW-0186">Copper</keyword>
<reference evidence="5" key="1">
    <citation type="submission" date="2024-01" db="EMBL/GenBank/DDBJ databases">
        <authorList>
            <person name="Webb A."/>
        </authorList>
    </citation>
    <scope>NUCLEOTIDE SEQUENCE</scope>
    <source>
        <strain evidence="5">Pm1</strain>
    </source>
</reference>
<dbReference type="EMBL" id="CAKLBY020000004">
    <property type="protein sequence ID" value="CAK7895031.1"/>
    <property type="molecule type" value="Genomic_DNA"/>
</dbReference>
<evidence type="ECO:0000313" key="6">
    <source>
        <dbReference type="Proteomes" id="UP001162060"/>
    </source>
</evidence>
<dbReference type="Proteomes" id="UP001162060">
    <property type="component" value="Unassembled WGS sequence"/>
</dbReference>
<feature type="signal peptide" evidence="3">
    <location>
        <begin position="1"/>
        <end position="25"/>
    </location>
</feature>
<name>A0AAV1T0B6_9STRA</name>
<protein>
    <recommendedName>
        <fullName evidence="4">Tyrosinase copper-binding domain-containing protein</fullName>
    </recommendedName>
</protein>
<dbReference type="PANTHER" id="PTHR11474:SF126">
    <property type="entry name" value="TYROSINASE-LIKE PROTEIN TYR-1-RELATED"/>
    <property type="match status" value="1"/>
</dbReference>
<dbReference type="Gene3D" id="1.10.1280.10">
    <property type="entry name" value="Di-copper center containing domain from catechol oxidase"/>
    <property type="match status" value="1"/>
</dbReference>
<keyword evidence="3" id="KW-0732">Signal</keyword>
<evidence type="ECO:0000256" key="3">
    <source>
        <dbReference type="SAM" id="SignalP"/>
    </source>
</evidence>